<dbReference type="EMBL" id="CAKMRJ010000854">
    <property type="protein sequence ID" value="CAH1420158.1"/>
    <property type="molecule type" value="Genomic_DNA"/>
</dbReference>
<keyword evidence="2" id="KW-1185">Reference proteome</keyword>
<proteinExistence type="predicted"/>
<gene>
    <name evidence="1" type="ORF">LVIROSA_LOCUS7646</name>
</gene>
<comment type="caution">
    <text evidence="1">The sequence shown here is derived from an EMBL/GenBank/DDBJ whole genome shotgun (WGS) entry which is preliminary data.</text>
</comment>
<accession>A0AAU9LWA4</accession>
<protein>
    <submittedName>
        <fullName evidence="1">Uncharacterized protein</fullName>
    </submittedName>
</protein>
<name>A0AAU9LWA4_9ASTR</name>
<evidence type="ECO:0000313" key="2">
    <source>
        <dbReference type="Proteomes" id="UP001157418"/>
    </source>
</evidence>
<dbReference type="AlphaFoldDB" id="A0AAU9LWA4"/>
<organism evidence="1 2">
    <name type="scientific">Lactuca virosa</name>
    <dbReference type="NCBI Taxonomy" id="75947"/>
    <lineage>
        <taxon>Eukaryota</taxon>
        <taxon>Viridiplantae</taxon>
        <taxon>Streptophyta</taxon>
        <taxon>Embryophyta</taxon>
        <taxon>Tracheophyta</taxon>
        <taxon>Spermatophyta</taxon>
        <taxon>Magnoliopsida</taxon>
        <taxon>eudicotyledons</taxon>
        <taxon>Gunneridae</taxon>
        <taxon>Pentapetalae</taxon>
        <taxon>asterids</taxon>
        <taxon>campanulids</taxon>
        <taxon>Asterales</taxon>
        <taxon>Asteraceae</taxon>
        <taxon>Cichorioideae</taxon>
        <taxon>Cichorieae</taxon>
        <taxon>Lactucinae</taxon>
        <taxon>Lactuca</taxon>
    </lineage>
</organism>
<reference evidence="1 2" key="1">
    <citation type="submission" date="2022-01" db="EMBL/GenBank/DDBJ databases">
        <authorList>
            <person name="Xiong W."/>
            <person name="Schranz E."/>
        </authorList>
    </citation>
    <scope>NUCLEOTIDE SEQUENCE [LARGE SCALE GENOMIC DNA]</scope>
</reference>
<sequence>MKLLDLGFRFIKRLDVNLHVLPINSIKSSLLESFVPFGGFFSMAYDIKTPLRSILNHYRATLPSWLQTSQLSINPETNIMQTQYNPVTMLPKGRNILIFSERILRLSCLSCDFRNIGLKGDFIQIL</sequence>
<evidence type="ECO:0000313" key="1">
    <source>
        <dbReference type="EMBL" id="CAH1420158.1"/>
    </source>
</evidence>
<dbReference type="Proteomes" id="UP001157418">
    <property type="component" value="Unassembled WGS sequence"/>
</dbReference>